<name>A0A0H2MD36_9PROT</name>
<keyword evidence="17" id="KW-1185">Reference proteome</keyword>
<dbReference type="SUPFAM" id="SSF81345">
    <property type="entry name" value="ABC transporter involved in vitamin B12 uptake, BtuC"/>
    <property type="match status" value="1"/>
</dbReference>
<evidence type="ECO:0000256" key="2">
    <source>
        <dbReference type="ARBA" id="ARBA00004429"/>
    </source>
</evidence>
<dbReference type="GO" id="GO:0043190">
    <property type="term" value="C:ATP-binding cassette (ABC) transporter complex"/>
    <property type="evidence" value="ECO:0007669"/>
    <property type="project" value="InterPro"/>
</dbReference>
<evidence type="ECO:0000256" key="8">
    <source>
        <dbReference type="ARBA" id="ARBA00022833"/>
    </source>
</evidence>
<evidence type="ECO:0000313" key="16">
    <source>
        <dbReference type="EMBL" id="KLN60111.1"/>
    </source>
</evidence>
<evidence type="ECO:0000256" key="4">
    <source>
        <dbReference type="ARBA" id="ARBA00022448"/>
    </source>
</evidence>
<dbReference type="Proteomes" id="UP000035444">
    <property type="component" value="Unassembled WGS sequence"/>
</dbReference>
<dbReference type="STRING" id="1489064.WH96_13035"/>
<reference evidence="16 17" key="1">
    <citation type="submission" date="2015-03" db="EMBL/GenBank/DDBJ databases">
        <title>Genome Sequence of Kiloniella spongiae MEBiC09566, isolated from a marine sponge.</title>
        <authorList>
            <person name="Shao Z."/>
            <person name="Wang L."/>
            <person name="Li X."/>
        </authorList>
    </citation>
    <scope>NUCLEOTIDE SEQUENCE [LARGE SCALE GENOMIC DNA]</scope>
    <source>
        <strain evidence="16 17">MEBiC09566</strain>
    </source>
</reference>
<feature type="transmembrane region" description="Helical" evidence="15">
    <location>
        <begin position="245"/>
        <end position="264"/>
    </location>
</feature>
<sequence length="271" mass="28818">MILEDFFLRALVAGIGVALISGPLGCFVVWRRMAYFGDTLAHSALLGVALGLLLGFNLTVGIIGTAIVIALTVTLFQHQKKIASDTLLGIMAHSSLAISLVVLGLLQGYRVDLLSYLFGDVLAVNYEDIYWIYGGGAVALALLAYIWKDLLALTLHEELARAEGINVTLIQTLFMITVAIVIAIAMKVVGVLLITSLLIIPAAAARRFAKTPEQMAIIASLIGSLSIILGLFGSLEWDTPSGPSIVVAEVILFLGGLIFGGLFLSRKTHSP</sequence>
<evidence type="ECO:0000256" key="15">
    <source>
        <dbReference type="SAM" id="Phobius"/>
    </source>
</evidence>
<dbReference type="PANTHER" id="PTHR30477:SF23">
    <property type="entry name" value="HIGH-AFFINITY ZINC UPTAKE SYSTEM MEMBRANE PROTEIN ZNUB"/>
    <property type="match status" value="1"/>
</dbReference>
<dbReference type="Pfam" id="PF00950">
    <property type="entry name" value="ABC-3"/>
    <property type="match status" value="1"/>
</dbReference>
<dbReference type="Gene3D" id="1.10.3470.10">
    <property type="entry name" value="ABC transporter involved in vitamin B12 uptake, BtuC"/>
    <property type="match status" value="1"/>
</dbReference>
<dbReference type="PANTHER" id="PTHR30477">
    <property type="entry name" value="ABC-TRANSPORTER METAL-BINDING PROTEIN"/>
    <property type="match status" value="1"/>
</dbReference>
<dbReference type="GO" id="GO:0010043">
    <property type="term" value="P:response to zinc ion"/>
    <property type="evidence" value="ECO:0007669"/>
    <property type="project" value="TreeGrafter"/>
</dbReference>
<dbReference type="PATRIC" id="fig|1489064.4.peg.3941"/>
<evidence type="ECO:0000256" key="11">
    <source>
        <dbReference type="ARBA" id="ARBA00023065"/>
    </source>
</evidence>
<evidence type="ECO:0000256" key="9">
    <source>
        <dbReference type="ARBA" id="ARBA00022906"/>
    </source>
</evidence>
<feature type="transmembrane region" description="Helical" evidence="15">
    <location>
        <begin position="50"/>
        <end position="76"/>
    </location>
</feature>
<keyword evidence="4 14" id="KW-0813">Transport</keyword>
<feature type="transmembrane region" description="Helical" evidence="15">
    <location>
        <begin position="216"/>
        <end position="233"/>
    </location>
</feature>
<dbReference type="InterPro" id="IPR001626">
    <property type="entry name" value="ABC_TroCD"/>
</dbReference>
<feature type="transmembrane region" description="Helical" evidence="15">
    <location>
        <begin position="7"/>
        <end position="30"/>
    </location>
</feature>
<organism evidence="16 17">
    <name type="scientific">Kiloniella spongiae</name>
    <dbReference type="NCBI Taxonomy" id="1489064"/>
    <lineage>
        <taxon>Bacteria</taxon>
        <taxon>Pseudomonadati</taxon>
        <taxon>Pseudomonadota</taxon>
        <taxon>Alphaproteobacteria</taxon>
        <taxon>Rhodospirillales</taxon>
        <taxon>Kiloniellaceae</taxon>
        <taxon>Kiloniella</taxon>
    </lineage>
</organism>
<dbReference type="GO" id="GO:0006829">
    <property type="term" value="P:zinc ion transport"/>
    <property type="evidence" value="ECO:0007669"/>
    <property type="project" value="UniProtKB-KW"/>
</dbReference>
<dbReference type="CDD" id="cd06550">
    <property type="entry name" value="TM_ABC_iron-siderophores_like"/>
    <property type="match status" value="1"/>
</dbReference>
<keyword evidence="11" id="KW-0406">Ion transport</keyword>
<keyword evidence="9" id="KW-0864">Zinc transport</keyword>
<gene>
    <name evidence="16" type="ORF">WH96_13035</name>
</gene>
<feature type="transmembrane region" description="Helical" evidence="15">
    <location>
        <begin position="167"/>
        <end position="185"/>
    </location>
</feature>
<feature type="transmembrane region" description="Helical" evidence="15">
    <location>
        <begin position="129"/>
        <end position="147"/>
    </location>
</feature>
<feature type="transmembrane region" description="Helical" evidence="15">
    <location>
        <begin position="191"/>
        <end position="209"/>
    </location>
</feature>
<comment type="subcellular location">
    <subcellularLocation>
        <location evidence="2">Cell inner membrane</location>
        <topology evidence="2">Multi-pass membrane protein</topology>
    </subcellularLocation>
    <subcellularLocation>
        <location evidence="14">Cell membrane</location>
        <topology evidence="14">Multi-pass membrane protein</topology>
    </subcellularLocation>
</comment>
<proteinExistence type="inferred from homology"/>
<keyword evidence="8" id="KW-0862">Zinc</keyword>
<comment type="similarity">
    <text evidence="3 14">Belongs to the ABC-3 integral membrane protein family.</text>
</comment>
<dbReference type="RefSeq" id="WP_047764646.1">
    <property type="nucleotide sequence ID" value="NZ_LAQL01000008.1"/>
</dbReference>
<comment type="caution">
    <text evidence="16">The sequence shown here is derived from an EMBL/GenBank/DDBJ whole genome shotgun (WGS) entry which is preliminary data.</text>
</comment>
<keyword evidence="12 15" id="KW-0472">Membrane</keyword>
<evidence type="ECO:0000256" key="13">
    <source>
        <dbReference type="ARBA" id="ARBA00040080"/>
    </source>
</evidence>
<keyword evidence="5" id="KW-1003">Cell membrane</keyword>
<evidence type="ECO:0000256" key="3">
    <source>
        <dbReference type="ARBA" id="ARBA00008034"/>
    </source>
</evidence>
<protein>
    <recommendedName>
        <fullName evidence="13">High-affinity zinc uptake system membrane protein ZnuB</fullName>
    </recommendedName>
</protein>
<dbReference type="EMBL" id="LAQL01000008">
    <property type="protein sequence ID" value="KLN60111.1"/>
    <property type="molecule type" value="Genomic_DNA"/>
</dbReference>
<evidence type="ECO:0000256" key="14">
    <source>
        <dbReference type="RuleBase" id="RU003943"/>
    </source>
</evidence>
<comment type="function">
    <text evidence="1">Involved in the high-affinity zinc uptake transport system.</text>
</comment>
<dbReference type="OrthoDB" id="9783937at2"/>
<evidence type="ECO:0000256" key="5">
    <source>
        <dbReference type="ARBA" id="ARBA00022475"/>
    </source>
</evidence>
<feature type="transmembrane region" description="Helical" evidence="15">
    <location>
        <begin position="88"/>
        <end position="109"/>
    </location>
</feature>
<evidence type="ECO:0000256" key="1">
    <source>
        <dbReference type="ARBA" id="ARBA00002313"/>
    </source>
</evidence>
<keyword evidence="7 14" id="KW-0812">Transmembrane</keyword>
<dbReference type="AlphaFoldDB" id="A0A0H2MD36"/>
<keyword evidence="6" id="KW-0997">Cell inner membrane</keyword>
<evidence type="ECO:0000256" key="12">
    <source>
        <dbReference type="ARBA" id="ARBA00023136"/>
    </source>
</evidence>
<evidence type="ECO:0000256" key="10">
    <source>
        <dbReference type="ARBA" id="ARBA00022989"/>
    </source>
</evidence>
<evidence type="ECO:0000313" key="17">
    <source>
        <dbReference type="Proteomes" id="UP000035444"/>
    </source>
</evidence>
<evidence type="ECO:0000256" key="7">
    <source>
        <dbReference type="ARBA" id="ARBA00022692"/>
    </source>
</evidence>
<accession>A0A0H2MD36</accession>
<keyword evidence="10 15" id="KW-1133">Transmembrane helix</keyword>
<evidence type="ECO:0000256" key="6">
    <source>
        <dbReference type="ARBA" id="ARBA00022519"/>
    </source>
</evidence>
<dbReference type="InterPro" id="IPR037294">
    <property type="entry name" value="ABC_BtuC-like"/>
</dbReference>
<dbReference type="GO" id="GO:0055085">
    <property type="term" value="P:transmembrane transport"/>
    <property type="evidence" value="ECO:0007669"/>
    <property type="project" value="InterPro"/>
</dbReference>
<dbReference type="FunFam" id="1.10.3470.10:FF:000002">
    <property type="entry name" value="Zinc ABC transporter permease subunit ZnuB"/>
    <property type="match status" value="1"/>
</dbReference>